<dbReference type="Proteomes" id="UP000250790">
    <property type="component" value="Unassembled WGS sequence"/>
</dbReference>
<dbReference type="AlphaFoldDB" id="A0A315EB75"/>
<comment type="caution">
    <text evidence="1">The sequence shown here is derived from an EMBL/GenBank/DDBJ whole genome shotgun (WGS) entry which is preliminary data.</text>
</comment>
<dbReference type="EMBL" id="NESN01000001">
    <property type="protein sequence ID" value="PUE55206.1"/>
    <property type="molecule type" value="Genomic_DNA"/>
</dbReference>
<protein>
    <recommendedName>
        <fullName evidence="3">Histone-like protein H-NS C-terminal domain-containing protein</fullName>
    </recommendedName>
</protein>
<evidence type="ECO:0000313" key="1">
    <source>
        <dbReference type="EMBL" id="PUE55206.1"/>
    </source>
</evidence>
<dbReference type="RefSeq" id="WP_108311209.1">
    <property type="nucleotide sequence ID" value="NZ_NESN01000001.1"/>
</dbReference>
<organism evidence="1 2">
    <name type="scientific">Limnohabitans parvus II-B4</name>
    <dbReference type="NCBI Taxonomy" id="1293052"/>
    <lineage>
        <taxon>Bacteria</taxon>
        <taxon>Pseudomonadati</taxon>
        <taxon>Pseudomonadota</taxon>
        <taxon>Betaproteobacteria</taxon>
        <taxon>Burkholderiales</taxon>
        <taxon>Comamonadaceae</taxon>
        <taxon>Limnohabitans</taxon>
    </lineage>
</organism>
<reference evidence="1 2" key="1">
    <citation type="submission" date="2017-04" db="EMBL/GenBank/DDBJ databases">
        <title>Unexpected and diverse lifestyles within the genus Limnohabitans.</title>
        <authorList>
            <person name="Kasalicky V."/>
            <person name="Mehrshad M."/>
            <person name="Andrei S.-A."/>
            <person name="Salcher M."/>
            <person name="Kratochvilova H."/>
            <person name="Simek K."/>
            <person name="Ghai R."/>
        </authorList>
    </citation>
    <scope>NUCLEOTIDE SEQUENCE [LARGE SCALE GENOMIC DNA]</scope>
    <source>
        <strain evidence="1 2">II-B4</strain>
    </source>
</reference>
<evidence type="ECO:0008006" key="3">
    <source>
        <dbReference type="Google" id="ProtNLM"/>
    </source>
</evidence>
<sequence length="116" mass="13484">MQENNESKSYQEFKVIEDGIKRIEEVKKLETEGKTKAVEVMKNWIQSYSITAHELFESEEQPKSKKAPTKKTDFEFVVGATYEKDGNTWAYTGQKGRRPTWVNEAIENGTIDQFKK</sequence>
<gene>
    <name evidence="1" type="ORF">B9Z37_01025</name>
</gene>
<accession>A0A315EB75</accession>
<proteinExistence type="predicted"/>
<evidence type="ECO:0000313" key="2">
    <source>
        <dbReference type="Proteomes" id="UP000250790"/>
    </source>
</evidence>
<keyword evidence="2" id="KW-1185">Reference proteome</keyword>
<name>A0A315EB75_9BURK</name>
<dbReference type="OrthoDB" id="5297879at2"/>